<evidence type="ECO:0000256" key="1">
    <source>
        <dbReference type="SAM" id="MobiDB-lite"/>
    </source>
</evidence>
<feature type="region of interest" description="Disordered" evidence="1">
    <location>
        <begin position="18"/>
        <end position="55"/>
    </location>
</feature>
<keyword evidence="3" id="KW-1185">Reference proteome</keyword>
<dbReference type="EMBL" id="RKLU01000001">
    <property type="protein sequence ID" value="TQQ83511.1"/>
    <property type="molecule type" value="Genomic_DNA"/>
</dbReference>
<feature type="region of interest" description="Disordered" evidence="1">
    <location>
        <begin position="183"/>
        <end position="204"/>
    </location>
</feature>
<dbReference type="Proteomes" id="UP000705823">
    <property type="component" value="Unassembled WGS sequence"/>
</dbReference>
<protein>
    <submittedName>
        <fullName evidence="2">Uncharacterized protein</fullName>
    </submittedName>
</protein>
<evidence type="ECO:0000313" key="2">
    <source>
        <dbReference type="EMBL" id="TQQ83511.1"/>
    </source>
</evidence>
<reference evidence="2" key="1">
    <citation type="submission" date="2019-02" db="EMBL/GenBank/DDBJ databases">
        <title>Halonotius sp. a new haloarchaeum isolated from saline soil.</title>
        <authorList>
            <person name="Duran-Viseras A."/>
            <person name="Sanchez-Porro C."/>
            <person name="Ventosa A."/>
        </authorList>
    </citation>
    <scope>NUCLEOTIDE SEQUENCE</scope>
    <source>
        <strain evidence="2">F15B</strain>
    </source>
</reference>
<proteinExistence type="predicted"/>
<organism evidence="2 3">
    <name type="scientific">Halonotius terrestris</name>
    <dbReference type="NCBI Taxonomy" id="2487750"/>
    <lineage>
        <taxon>Archaea</taxon>
        <taxon>Methanobacteriati</taxon>
        <taxon>Methanobacteriota</taxon>
        <taxon>Stenosarchaea group</taxon>
        <taxon>Halobacteria</taxon>
        <taxon>Halobacteriales</taxon>
        <taxon>Haloferacaceae</taxon>
        <taxon>Halonotius</taxon>
    </lineage>
</organism>
<dbReference type="OrthoDB" id="337272at2157"/>
<dbReference type="AlphaFoldDB" id="A0A8J8PDR6"/>
<comment type="caution">
    <text evidence="2">The sequence shown here is derived from an EMBL/GenBank/DDBJ whole genome shotgun (WGS) entry which is preliminary data.</text>
</comment>
<dbReference type="RefSeq" id="WP_142978428.1">
    <property type="nucleotide sequence ID" value="NZ_RKLU01000001.1"/>
</dbReference>
<feature type="compositionally biased region" description="Acidic residues" evidence="1">
    <location>
        <begin position="37"/>
        <end position="49"/>
    </location>
</feature>
<sequence>MMHRRDYLLAVGATVGLAGCTAGSNRPDDSGRNATDTDSESTDEIETDPETTVTPTERVRQFYRALLAENTDALNAKIVHPASPTYPVAESHVPPEAFTQFEDVKIASVEEVSVQDMVVQRLGNPMQMKDWKEELGADDLQYVHTTFYVKKPGEEQAYEADTVDYAVEDDGIWYVRYDASKSTHGQQSDASRHPNSSQQSNTSQ</sequence>
<dbReference type="PROSITE" id="PS51257">
    <property type="entry name" value="PROKAR_LIPOPROTEIN"/>
    <property type="match status" value="1"/>
</dbReference>
<accession>A0A8J8PDR6</accession>
<gene>
    <name evidence="2" type="ORF">EGH24_01595</name>
</gene>
<name>A0A8J8PDR6_9EURY</name>
<evidence type="ECO:0000313" key="3">
    <source>
        <dbReference type="Proteomes" id="UP000705823"/>
    </source>
</evidence>